<comment type="caution">
    <text evidence="5">The sequence shown here is derived from an EMBL/GenBank/DDBJ whole genome shotgun (WGS) entry which is preliminary data.</text>
</comment>
<dbReference type="RefSeq" id="WP_187074842.1">
    <property type="nucleotide sequence ID" value="NZ_JACORT010000001.1"/>
</dbReference>
<dbReference type="SUPFAM" id="SSF51215">
    <property type="entry name" value="Regulatory protein AraC"/>
    <property type="match status" value="1"/>
</dbReference>
<dbReference type="PANTHER" id="PTHR46796:SF2">
    <property type="entry name" value="TRANSCRIPTIONAL REGULATORY PROTEIN"/>
    <property type="match status" value="1"/>
</dbReference>
<dbReference type="PROSITE" id="PS01124">
    <property type="entry name" value="HTH_ARAC_FAMILY_2"/>
    <property type="match status" value="1"/>
</dbReference>
<keyword evidence="3" id="KW-0804">Transcription</keyword>
<dbReference type="Pfam" id="PF12833">
    <property type="entry name" value="HTH_18"/>
    <property type="match status" value="1"/>
</dbReference>
<evidence type="ECO:0000256" key="2">
    <source>
        <dbReference type="ARBA" id="ARBA00023125"/>
    </source>
</evidence>
<dbReference type="GO" id="GO:0003700">
    <property type="term" value="F:DNA-binding transcription factor activity"/>
    <property type="evidence" value="ECO:0007669"/>
    <property type="project" value="InterPro"/>
</dbReference>
<dbReference type="InterPro" id="IPR037923">
    <property type="entry name" value="HTH-like"/>
</dbReference>
<keyword evidence="1" id="KW-0805">Transcription regulation</keyword>
<dbReference type="SUPFAM" id="SSF46689">
    <property type="entry name" value="Homeodomain-like"/>
    <property type="match status" value="2"/>
</dbReference>
<feature type="domain" description="HTH araC/xylS-type" evidence="4">
    <location>
        <begin position="170"/>
        <end position="267"/>
    </location>
</feature>
<dbReference type="SMART" id="SM00342">
    <property type="entry name" value="HTH_ARAC"/>
    <property type="match status" value="1"/>
</dbReference>
<dbReference type="EMBL" id="JACORT010000001">
    <property type="protein sequence ID" value="MBC5782126.1"/>
    <property type="molecule type" value="Genomic_DNA"/>
</dbReference>
<organism evidence="5 6">
    <name type="scientific">Ramlibacter cellulosilyticus</name>
    <dbReference type="NCBI Taxonomy" id="2764187"/>
    <lineage>
        <taxon>Bacteria</taxon>
        <taxon>Pseudomonadati</taxon>
        <taxon>Pseudomonadota</taxon>
        <taxon>Betaproteobacteria</taxon>
        <taxon>Burkholderiales</taxon>
        <taxon>Comamonadaceae</taxon>
        <taxon>Ramlibacter</taxon>
    </lineage>
</organism>
<evidence type="ECO:0000313" key="6">
    <source>
        <dbReference type="Proteomes" id="UP000608513"/>
    </source>
</evidence>
<dbReference type="InterPro" id="IPR009057">
    <property type="entry name" value="Homeodomain-like_sf"/>
</dbReference>
<evidence type="ECO:0000259" key="4">
    <source>
        <dbReference type="PROSITE" id="PS01124"/>
    </source>
</evidence>
<dbReference type="InterPro" id="IPR018060">
    <property type="entry name" value="HTH_AraC"/>
</dbReference>
<name>A0A923S9X2_9BURK</name>
<accession>A0A923S9X2</accession>
<keyword evidence="6" id="KW-1185">Reference proteome</keyword>
<dbReference type="Gene3D" id="1.10.10.60">
    <property type="entry name" value="Homeodomain-like"/>
    <property type="match status" value="1"/>
</dbReference>
<dbReference type="PANTHER" id="PTHR46796">
    <property type="entry name" value="HTH-TYPE TRANSCRIPTIONAL ACTIVATOR RHAS-RELATED"/>
    <property type="match status" value="1"/>
</dbReference>
<evidence type="ECO:0000313" key="5">
    <source>
        <dbReference type="EMBL" id="MBC5782126.1"/>
    </source>
</evidence>
<dbReference type="AlphaFoldDB" id="A0A923S9X2"/>
<dbReference type="GO" id="GO:0043565">
    <property type="term" value="F:sequence-specific DNA binding"/>
    <property type="evidence" value="ECO:0007669"/>
    <property type="project" value="InterPro"/>
</dbReference>
<evidence type="ECO:0000256" key="1">
    <source>
        <dbReference type="ARBA" id="ARBA00023015"/>
    </source>
</evidence>
<dbReference type="Pfam" id="PF02311">
    <property type="entry name" value="AraC_binding"/>
    <property type="match status" value="1"/>
</dbReference>
<dbReference type="Proteomes" id="UP000608513">
    <property type="component" value="Unassembled WGS sequence"/>
</dbReference>
<proteinExistence type="predicted"/>
<gene>
    <name evidence="5" type="ORF">H8N03_04160</name>
</gene>
<evidence type="ECO:0000256" key="3">
    <source>
        <dbReference type="ARBA" id="ARBA00023163"/>
    </source>
</evidence>
<reference evidence="5" key="1">
    <citation type="submission" date="2020-08" db="EMBL/GenBank/DDBJ databases">
        <title>Ramlibacter sp. USB13 16S ribosomal RNA gene genome sequencing and assembly.</title>
        <authorList>
            <person name="Kang M."/>
        </authorList>
    </citation>
    <scope>NUCLEOTIDE SEQUENCE</scope>
    <source>
        <strain evidence="5">USB13</strain>
    </source>
</reference>
<keyword evidence="2" id="KW-0238">DNA-binding</keyword>
<dbReference type="InterPro" id="IPR050204">
    <property type="entry name" value="AraC_XylS_family_regulators"/>
</dbReference>
<sequence>MPAAPAHHCRVLLSPWAGLYATETCSGRHYGRHSHGTYGFGVLQQGAHRSSSDRRSFDAYAGDILATNPGEMHDGRPLGGPTRHWHTVYLEPALLSSVAGLAGEVRITQAAFADGELRGAVRRLVAALEQWQQGAGEALACEEALVTACGLLVARHTTAPPMRAAAVSLQQARRRLGEELVGPPSLAELAAEAGVSRFQFLRRFAQVHGCTPHAWLTQQRCERARGLVAGGLPLADAAAACGFADQAHMTRLFARQFGFTPGAWQRAHRVLQ</sequence>
<dbReference type="InterPro" id="IPR003313">
    <property type="entry name" value="AraC-bd"/>
</dbReference>
<protein>
    <submittedName>
        <fullName evidence="5">AraC family transcriptional regulator</fullName>
    </submittedName>
</protein>